<feature type="binding site" evidence="15">
    <location>
        <position position="245"/>
    </location>
    <ligand>
        <name>FMN</name>
        <dbReference type="ChEBI" id="CHEBI:58210"/>
    </ligand>
</feature>
<feature type="active site" description="Nucleophile" evidence="15">
    <location>
        <position position="175"/>
    </location>
</feature>
<dbReference type="InterPro" id="IPR005720">
    <property type="entry name" value="Dihydroorotate_DH_cat"/>
</dbReference>
<evidence type="ECO:0000256" key="9">
    <source>
        <dbReference type="ARBA" id="ARBA00022643"/>
    </source>
</evidence>
<dbReference type="GO" id="GO:0004589">
    <property type="term" value="F:dihydroorotate dehydrogenase (NAD+) activity"/>
    <property type="evidence" value="ECO:0007669"/>
    <property type="project" value="UniProtKB-EC"/>
</dbReference>
<dbReference type="PANTHER" id="PTHR48109">
    <property type="entry name" value="DIHYDROOROTATE DEHYDROGENASE (QUINONE), MITOCHONDRIAL-RELATED"/>
    <property type="match status" value="1"/>
</dbReference>
<evidence type="ECO:0000256" key="5">
    <source>
        <dbReference type="ARBA" id="ARBA00005161"/>
    </source>
</evidence>
<evidence type="ECO:0000256" key="16">
    <source>
        <dbReference type="SAM" id="MobiDB-lite"/>
    </source>
</evidence>
<keyword evidence="10 15" id="KW-0665">Pyrimidine biosynthesis</keyword>
<keyword evidence="15" id="KW-1003">Cell membrane</keyword>
<feature type="binding site" evidence="15">
    <location>
        <position position="66"/>
    </location>
    <ligand>
        <name>substrate</name>
    </ligand>
</feature>
<comment type="similarity">
    <text evidence="6 15">Belongs to the dihydroorotate dehydrogenase family. Type 2 subfamily.</text>
</comment>
<dbReference type="GO" id="GO:0005737">
    <property type="term" value="C:cytoplasm"/>
    <property type="evidence" value="ECO:0007669"/>
    <property type="project" value="InterPro"/>
</dbReference>
<dbReference type="PROSITE" id="PS00912">
    <property type="entry name" value="DHODEHASE_2"/>
    <property type="match status" value="1"/>
</dbReference>
<dbReference type="Pfam" id="PF01180">
    <property type="entry name" value="DHO_dh"/>
    <property type="match status" value="1"/>
</dbReference>
<dbReference type="HAMAP" id="MF_00225">
    <property type="entry name" value="DHO_dh_type2"/>
    <property type="match status" value="1"/>
</dbReference>
<comment type="function">
    <text evidence="1 15">Catalyzes the conversion of dihydroorotate to orotate with quinone as electron acceptor.</text>
</comment>
<evidence type="ECO:0000313" key="18">
    <source>
        <dbReference type="EMBL" id="QSO49078.1"/>
    </source>
</evidence>
<feature type="binding site" evidence="15">
    <location>
        <position position="139"/>
    </location>
    <ligand>
        <name>FMN</name>
        <dbReference type="ChEBI" id="CHEBI:58210"/>
    </ligand>
</feature>
<dbReference type="SUPFAM" id="SSF51395">
    <property type="entry name" value="FMN-linked oxidoreductases"/>
    <property type="match status" value="1"/>
</dbReference>
<dbReference type="NCBIfam" id="NF003652">
    <property type="entry name" value="PRK05286.2-5"/>
    <property type="match status" value="1"/>
</dbReference>
<feature type="binding site" evidence="15">
    <location>
        <begin position="274"/>
        <end position="275"/>
    </location>
    <ligand>
        <name>substrate</name>
    </ligand>
</feature>
<feature type="binding site" evidence="15">
    <location>
        <position position="172"/>
    </location>
    <ligand>
        <name>substrate</name>
    </ligand>
</feature>
<dbReference type="InterPro" id="IPR005719">
    <property type="entry name" value="Dihydroorotate_DH_2"/>
</dbReference>
<dbReference type="InterPro" id="IPR050074">
    <property type="entry name" value="DHO_dehydrogenase"/>
</dbReference>
<evidence type="ECO:0000259" key="17">
    <source>
        <dbReference type="Pfam" id="PF01180"/>
    </source>
</evidence>
<evidence type="ECO:0000256" key="7">
    <source>
        <dbReference type="ARBA" id="ARBA00011669"/>
    </source>
</evidence>
<evidence type="ECO:0000313" key="19">
    <source>
        <dbReference type="Proteomes" id="UP000663505"/>
    </source>
</evidence>
<keyword evidence="19" id="KW-1185">Reference proteome</keyword>
<dbReference type="InterPro" id="IPR001295">
    <property type="entry name" value="Dihydroorotate_DH_CS"/>
</dbReference>
<evidence type="ECO:0000256" key="15">
    <source>
        <dbReference type="HAMAP-Rule" id="MF_00225"/>
    </source>
</evidence>
<dbReference type="EC" id="1.3.5.2" evidence="15"/>
<keyword evidence="9 15" id="KW-0288">FMN</keyword>
<feature type="region of interest" description="Disordered" evidence="16">
    <location>
        <begin position="206"/>
        <end position="231"/>
    </location>
</feature>
<comment type="pathway">
    <text evidence="5 15">Pyrimidine metabolism; UMP biosynthesis via de novo pathway; orotate from (S)-dihydroorotate (quinone route): step 1/1.</text>
</comment>
<comment type="subunit">
    <text evidence="7">Heterotetramer of 2 PyrK and 2 PyrD type B subunits.</text>
</comment>
<evidence type="ECO:0000256" key="4">
    <source>
        <dbReference type="ARBA" id="ARBA00004715"/>
    </source>
</evidence>
<gene>
    <name evidence="15" type="primary">pyrD</name>
    <name evidence="18" type="ORF">JZ786_09200</name>
</gene>
<feature type="compositionally biased region" description="Polar residues" evidence="16">
    <location>
        <begin position="219"/>
        <end position="231"/>
    </location>
</feature>
<comment type="subcellular location">
    <subcellularLocation>
        <location evidence="15">Cell membrane</location>
        <topology evidence="15">Peripheral membrane protein</topology>
    </subcellularLocation>
    <subcellularLocation>
        <location evidence="3">Membrane</location>
    </subcellularLocation>
</comment>
<dbReference type="Proteomes" id="UP000663505">
    <property type="component" value="Chromosome"/>
</dbReference>
<dbReference type="PANTHER" id="PTHR48109:SF4">
    <property type="entry name" value="DIHYDROOROTATE DEHYDROGENASE (QUINONE), MITOCHONDRIAL"/>
    <property type="match status" value="1"/>
</dbReference>
<evidence type="ECO:0000256" key="2">
    <source>
        <dbReference type="ARBA" id="ARBA00003616"/>
    </source>
</evidence>
<dbReference type="GO" id="GO:0044205">
    <property type="term" value="P:'de novo' UMP biosynthetic process"/>
    <property type="evidence" value="ECO:0007669"/>
    <property type="project" value="UniProtKB-UniRule"/>
</dbReference>
<keyword evidence="11 15" id="KW-0560">Oxidoreductase</keyword>
<feature type="binding site" evidence="15">
    <location>
        <begin position="62"/>
        <end position="66"/>
    </location>
    <ligand>
        <name>FMN</name>
        <dbReference type="ChEBI" id="CHEBI:58210"/>
    </ligand>
</feature>
<dbReference type="GO" id="GO:0006207">
    <property type="term" value="P:'de novo' pyrimidine nucleobase biosynthetic process"/>
    <property type="evidence" value="ECO:0007669"/>
    <property type="project" value="UniProtKB-UniRule"/>
</dbReference>
<proteinExistence type="inferred from homology"/>
<feature type="binding site" evidence="15">
    <location>
        <position position="177"/>
    </location>
    <ligand>
        <name>substrate</name>
    </ligand>
</feature>
<comment type="catalytic activity">
    <reaction evidence="13 15">
        <text>(S)-dihydroorotate + a quinone = orotate + a quinol</text>
        <dbReference type="Rhea" id="RHEA:30187"/>
        <dbReference type="ChEBI" id="CHEBI:24646"/>
        <dbReference type="ChEBI" id="CHEBI:30839"/>
        <dbReference type="ChEBI" id="CHEBI:30864"/>
        <dbReference type="ChEBI" id="CHEBI:132124"/>
        <dbReference type="EC" id="1.3.5.2"/>
    </reaction>
</comment>
<dbReference type="PROSITE" id="PS00911">
    <property type="entry name" value="DHODEHASE_1"/>
    <property type="match status" value="1"/>
</dbReference>
<dbReference type="GO" id="GO:0005886">
    <property type="term" value="C:plasma membrane"/>
    <property type="evidence" value="ECO:0007669"/>
    <property type="project" value="UniProtKB-SubCell"/>
</dbReference>
<comment type="subunit">
    <text evidence="15">Monomer.</text>
</comment>
<dbReference type="Gene3D" id="3.20.20.70">
    <property type="entry name" value="Aldolase class I"/>
    <property type="match status" value="1"/>
</dbReference>
<dbReference type="KEGG" id="afx:JZ786_09200"/>
<keyword evidence="12 15" id="KW-0472">Membrane</keyword>
<sequence length="385" mass="41584">MYRWIRPLLFQMNPETAHKLTLTTLSRIPSVSSFFGQAKADSALLSQSLWGLRFQHPIGLAAGLDKNGEAVDAFLKLGFAFIEVGTVTPLPQPGNPEPRLFRLVDDRALINRMGFNNEGAIKLHERLAKRHISGIVGVNLGKNKVTDNDRAVDDYIQLVRELYSVADFFVINVSSPNTPGLRDLQAADTLIPLVDAVLKERGRQNALQGGPLKSHHANEQSGALTGRQTNLGGRARGALPPVLVKLAPDLDDEAIVDVAKRLVDVGVDGFIATNTTITRPSLQSQHRAETGGLSGKPLKERSTDVVSLVYRATEGRVPVIASGGVFTAADAFEKITAGASLVELYTALIYKGPEVIEEIVNGLQSLLQAEGFHSIKEAIGALHRT</sequence>
<accession>A0A9X7W1L0</accession>
<dbReference type="GO" id="GO:0106430">
    <property type="term" value="F:dihydroorotate dehydrogenase (quinone) activity"/>
    <property type="evidence" value="ECO:0007669"/>
    <property type="project" value="UniProtKB-EC"/>
</dbReference>
<reference evidence="18 19" key="1">
    <citation type="submission" date="2021-02" db="EMBL/GenBank/DDBJ databases">
        <title>Alicyclobacillus curvatus sp. nov. and Alicyclobacillus mengziensis sp. nov., two acidophilic bacteria isolated from acid mine drainage.</title>
        <authorList>
            <person name="Huang Y."/>
        </authorList>
    </citation>
    <scope>NUCLEOTIDE SEQUENCE [LARGE SCALE GENOMIC DNA]</scope>
    <source>
        <strain evidence="18 19">S30H14</strain>
    </source>
</reference>
<comment type="catalytic activity">
    <reaction evidence="14">
        <text>(S)-dihydroorotate + NAD(+) = orotate + NADH + H(+)</text>
        <dbReference type="Rhea" id="RHEA:13513"/>
        <dbReference type="ChEBI" id="CHEBI:15378"/>
        <dbReference type="ChEBI" id="CHEBI:30839"/>
        <dbReference type="ChEBI" id="CHEBI:30864"/>
        <dbReference type="ChEBI" id="CHEBI:57540"/>
        <dbReference type="ChEBI" id="CHEBI:57945"/>
        <dbReference type="EC" id="1.3.1.14"/>
    </reaction>
</comment>
<dbReference type="InterPro" id="IPR013785">
    <property type="entry name" value="Aldolase_TIM"/>
</dbReference>
<feature type="binding site" evidence="15">
    <location>
        <begin position="111"/>
        <end position="115"/>
    </location>
    <ligand>
        <name>substrate</name>
    </ligand>
</feature>
<feature type="binding site" evidence="15">
    <location>
        <position position="172"/>
    </location>
    <ligand>
        <name>FMN</name>
        <dbReference type="ChEBI" id="CHEBI:58210"/>
    </ligand>
</feature>
<evidence type="ECO:0000256" key="3">
    <source>
        <dbReference type="ARBA" id="ARBA00004370"/>
    </source>
</evidence>
<evidence type="ECO:0000256" key="14">
    <source>
        <dbReference type="ARBA" id="ARBA00048996"/>
    </source>
</evidence>
<dbReference type="RefSeq" id="WP_206658392.1">
    <property type="nucleotide sequence ID" value="NZ_CP071182.1"/>
</dbReference>
<protein>
    <recommendedName>
        <fullName evidence="15">Dihydroorotate dehydrogenase (quinone)</fullName>
        <ecNumber evidence="15">1.3.5.2</ecNumber>
    </recommendedName>
    <alternativeName>
        <fullName evidence="15">DHOdehase</fullName>
        <shortName evidence="15">DHOD</shortName>
        <shortName evidence="15">DHODase</shortName>
    </alternativeName>
    <alternativeName>
        <fullName evidence="15">Dihydroorotate oxidase</fullName>
    </alternativeName>
</protein>
<evidence type="ECO:0000256" key="6">
    <source>
        <dbReference type="ARBA" id="ARBA00005359"/>
    </source>
</evidence>
<keyword evidence="8 15" id="KW-0285">Flavoprotein</keyword>
<feature type="binding site" evidence="15">
    <location>
        <position position="295"/>
    </location>
    <ligand>
        <name>FMN</name>
        <dbReference type="ChEBI" id="CHEBI:58210"/>
    </ligand>
</feature>
<dbReference type="CDD" id="cd04738">
    <property type="entry name" value="DHOD_2_like"/>
    <property type="match status" value="1"/>
</dbReference>
<comment type="function">
    <text evidence="2">Catalyzes the conversion of dihydroorotate to orotate with NAD(+) as electron acceptor.</text>
</comment>
<evidence type="ECO:0000256" key="10">
    <source>
        <dbReference type="ARBA" id="ARBA00022975"/>
    </source>
</evidence>
<dbReference type="EMBL" id="CP071182">
    <property type="protein sequence ID" value="QSO49078.1"/>
    <property type="molecule type" value="Genomic_DNA"/>
</dbReference>
<feature type="binding site" evidence="15">
    <location>
        <position position="86"/>
    </location>
    <ligand>
        <name>FMN</name>
        <dbReference type="ChEBI" id="CHEBI:58210"/>
    </ligand>
</feature>
<evidence type="ECO:0000256" key="13">
    <source>
        <dbReference type="ARBA" id="ARBA00048639"/>
    </source>
</evidence>
<evidence type="ECO:0000256" key="11">
    <source>
        <dbReference type="ARBA" id="ARBA00023002"/>
    </source>
</evidence>
<comment type="cofactor">
    <cofactor evidence="15">
        <name>FMN</name>
        <dbReference type="ChEBI" id="CHEBI:58210"/>
    </cofactor>
    <text evidence="15">Binds 1 FMN per subunit.</text>
</comment>
<comment type="pathway">
    <text evidence="4">Pyrimidine metabolism; UMP biosynthesis via de novo pathway; orotate from (S)-dihydroorotate (NAD(+) route): step 1/1.</text>
</comment>
<evidence type="ECO:0000256" key="8">
    <source>
        <dbReference type="ARBA" id="ARBA00022630"/>
    </source>
</evidence>
<organism evidence="18 19">
    <name type="scientific">Alicyclobacillus mengziensis</name>
    <dbReference type="NCBI Taxonomy" id="2931921"/>
    <lineage>
        <taxon>Bacteria</taxon>
        <taxon>Bacillati</taxon>
        <taxon>Bacillota</taxon>
        <taxon>Bacilli</taxon>
        <taxon>Bacillales</taxon>
        <taxon>Alicyclobacillaceae</taxon>
        <taxon>Alicyclobacillus</taxon>
    </lineage>
</organism>
<name>A0A9X7W1L0_9BACL</name>
<evidence type="ECO:0000256" key="1">
    <source>
        <dbReference type="ARBA" id="ARBA00003125"/>
    </source>
</evidence>
<feature type="binding site" evidence="15">
    <location>
        <begin position="345"/>
        <end position="346"/>
    </location>
    <ligand>
        <name>FMN</name>
        <dbReference type="ChEBI" id="CHEBI:58210"/>
    </ligand>
</feature>
<feature type="binding site" evidence="15">
    <location>
        <position position="273"/>
    </location>
    <ligand>
        <name>FMN</name>
        <dbReference type="ChEBI" id="CHEBI:58210"/>
    </ligand>
</feature>
<feature type="binding site" evidence="15">
    <location>
        <position position="324"/>
    </location>
    <ligand>
        <name>FMN</name>
        <dbReference type="ChEBI" id="CHEBI:58210"/>
    </ligand>
</feature>
<dbReference type="AlphaFoldDB" id="A0A9X7W1L0"/>
<feature type="domain" description="Dihydroorotate dehydrogenase catalytic" evidence="17">
    <location>
        <begin position="45"/>
        <end position="367"/>
    </location>
</feature>
<dbReference type="NCBIfam" id="TIGR01036">
    <property type="entry name" value="pyrD_sub2"/>
    <property type="match status" value="1"/>
</dbReference>
<evidence type="ECO:0000256" key="12">
    <source>
        <dbReference type="ARBA" id="ARBA00023136"/>
    </source>
</evidence>